<keyword evidence="1" id="KW-0812">Transmembrane</keyword>
<evidence type="ECO:0000256" key="1">
    <source>
        <dbReference type="SAM" id="Phobius"/>
    </source>
</evidence>
<comment type="caution">
    <text evidence="2">The sequence shown here is derived from an EMBL/GenBank/DDBJ whole genome shotgun (WGS) entry which is preliminary data.</text>
</comment>
<protein>
    <submittedName>
        <fullName evidence="2">Aminopeptidase</fullName>
    </submittedName>
</protein>
<feature type="transmembrane region" description="Helical" evidence="1">
    <location>
        <begin position="12"/>
        <end position="35"/>
    </location>
</feature>
<gene>
    <name evidence="2" type="ORF">AYJ70_10405</name>
</gene>
<organism evidence="2 3">
    <name type="scientific">Pseudomonas monteilii</name>
    <dbReference type="NCBI Taxonomy" id="76759"/>
    <lineage>
        <taxon>Bacteria</taxon>
        <taxon>Pseudomonadati</taxon>
        <taxon>Pseudomonadota</taxon>
        <taxon>Gammaproteobacteria</taxon>
        <taxon>Pseudomonadales</taxon>
        <taxon>Pseudomonadaceae</taxon>
        <taxon>Pseudomonas</taxon>
    </lineage>
</organism>
<evidence type="ECO:0000313" key="2">
    <source>
        <dbReference type="EMBL" id="OAH57529.1"/>
    </source>
</evidence>
<dbReference type="PIRSF" id="PIRSF029285">
    <property type="entry name" value="Aminopept"/>
    <property type="match status" value="1"/>
</dbReference>
<dbReference type="AlphaFoldDB" id="A0AAP7KIJ8"/>
<dbReference type="RefSeq" id="WP_016712818.1">
    <property type="nucleotide sequence ID" value="NZ_CP022562.1"/>
</dbReference>
<keyword evidence="1" id="KW-1133">Transmembrane helix</keyword>
<dbReference type="GeneID" id="49866120"/>
<dbReference type="Pfam" id="PF10023">
    <property type="entry name" value="Aminopep"/>
    <property type="match status" value="1"/>
</dbReference>
<keyword evidence="1" id="KW-0472">Membrane</keyword>
<name>A0AAP7KIJ8_9PSED</name>
<accession>A0AAP7KIJ8</accession>
<dbReference type="InterPro" id="IPR014553">
    <property type="entry name" value="Aminopept"/>
</dbReference>
<evidence type="ECO:0000313" key="3">
    <source>
        <dbReference type="Proteomes" id="UP000077242"/>
    </source>
</evidence>
<sequence length="357" mass="40454">MQRSGPGALDHVFIRLVPLLAALLLNGCSSVAYYGQLAEGQWQLLRARQPVAQVIADPATPPQLRSHLAHAEQARVFASQQMKLPDNHSYRVYADIGRPYVVWNVFATPELSLQPVTHCFPIAGCVAYRGYYQQGAARGAAALMRQDGLDVYVGGVEAYSTLGWFDDPILSSMVGWGDERLATLIFHELAHQRFYVQNDTEFNESFASFVEQEGTRQWRVARGLAAIGGDQGQQREQFIRLVLASRERLQAIYSGTLDEAHKRQAKRAEFERLRREYRQVRDGQWGGDKRYDAWVYGPLNNAKLLPFGLYDQWVPAFEALFREVGGDWGRFYERVEQLGRLPITERKAALQGLMVSQ</sequence>
<dbReference type="GO" id="GO:0004177">
    <property type="term" value="F:aminopeptidase activity"/>
    <property type="evidence" value="ECO:0007669"/>
    <property type="project" value="UniProtKB-KW"/>
</dbReference>
<reference evidence="3" key="1">
    <citation type="submission" date="2016-02" db="EMBL/GenBank/DDBJ databases">
        <title>Dietzia cinnamea strain CD11_5 genome sequencing and assembly.</title>
        <authorList>
            <person name="Kaur G."/>
            <person name="Nair G.R."/>
            <person name="Mayilraj S."/>
        </authorList>
    </citation>
    <scope>NUCLEOTIDE SEQUENCE [LARGE SCALE GENOMIC DNA]</scope>
    <source>
        <strain evidence="3">CD10_2</strain>
    </source>
</reference>
<keyword evidence="2" id="KW-0031">Aminopeptidase</keyword>
<dbReference type="Proteomes" id="UP000077242">
    <property type="component" value="Unassembled WGS sequence"/>
</dbReference>
<proteinExistence type="predicted"/>
<keyword evidence="2" id="KW-0645">Protease</keyword>
<keyword evidence="2" id="KW-0378">Hydrolase</keyword>
<dbReference type="EMBL" id="LSTU01000001">
    <property type="protein sequence ID" value="OAH57529.1"/>
    <property type="molecule type" value="Genomic_DNA"/>
</dbReference>